<dbReference type="Proteomes" id="UP001501337">
    <property type="component" value="Unassembled WGS sequence"/>
</dbReference>
<dbReference type="Pfam" id="PF00563">
    <property type="entry name" value="EAL"/>
    <property type="match status" value="1"/>
</dbReference>
<sequence>MHFSLDRYGAGYSSPAHLKQLPIEQLKIDRSLVHELQDEHSDASLSKAIIALAENLGYTVIAEGVETEQHRGVLLRLGCRSYQGYLYGVPLPAEDFERSLTIPAP</sequence>
<dbReference type="SUPFAM" id="SSF141868">
    <property type="entry name" value="EAL domain-like"/>
    <property type="match status" value="1"/>
</dbReference>
<name>A0ABP7NT42_9GAMM</name>
<evidence type="ECO:0000313" key="3">
    <source>
        <dbReference type="Proteomes" id="UP001501337"/>
    </source>
</evidence>
<dbReference type="InterPro" id="IPR050706">
    <property type="entry name" value="Cyclic-di-GMP_PDE-like"/>
</dbReference>
<dbReference type="PROSITE" id="PS50883">
    <property type="entry name" value="EAL"/>
    <property type="match status" value="1"/>
</dbReference>
<evidence type="ECO:0000313" key="2">
    <source>
        <dbReference type="EMBL" id="GAA3953285.1"/>
    </source>
</evidence>
<protein>
    <recommendedName>
        <fullName evidence="1">EAL domain-containing protein</fullName>
    </recommendedName>
</protein>
<feature type="domain" description="EAL" evidence="1">
    <location>
        <begin position="1"/>
        <end position="104"/>
    </location>
</feature>
<keyword evidence="3" id="KW-1185">Reference proteome</keyword>
<dbReference type="Gene3D" id="3.20.20.450">
    <property type="entry name" value="EAL domain"/>
    <property type="match status" value="1"/>
</dbReference>
<dbReference type="InterPro" id="IPR001633">
    <property type="entry name" value="EAL_dom"/>
</dbReference>
<proteinExistence type="predicted"/>
<accession>A0ABP7NT42</accession>
<dbReference type="EMBL" id="BAABBO010000002">
    <property type="protein sequence ID" value="GAA3953285.1"/>
    <property type="molecule type" value="Genomic_DNA"/>
</dbReference>
<dbReference type="InterPro" id="IPR035919">
    <property type="entry name" value="EAL_sf"/>
</dbReference>
<dbReference type="PANTHER" id="PTHR33121">
    <property type="entry name" value="CYCLIC DI-GMP PHOSPHODIESTERASE PDEF"/>
    <property type="match status" value="1"/>
</dbReference>
<organism evidence="2 3">
    <name type="scientific">Allohahella marinimesophila</name>
    <dbReference type="NCBI Taxonomy" id="1054972"/>
    <lineage>
        <taxon>Bacteria</taxon>
        <taxon>Pseudomonadati</taxon>
        <taxon>Pseudomonadota</taxon>
        <taxon>Gammaproteobacteria</taxon>
        <taxon>Oceanospirillales</taxon>
        <taxon>Hahellaceae</taxon>
        <taxon>Allohahella</taxon>
    </lineage>
</organism>
<gene>
    <name evidence="2" type="ORF">GCM10022278_10260</name>
</gene>
<evidence type="ECO:0000259" key="1">
    <source>
        <dbReference type="PROSITE" id="PS50883"/>
    </source>
</evidence>
<comment type="caution">
    <text evidence="2">The sequence shown here is derived from an EMBL/GenBank/DDBJ whole genome shotgun (WGS) entry which is preliminary data.</text>
</comment>
<reference evidence="3" key="1">
    <citation type="journal article" date="2019" name="Int. J. Syst. Evol. Microbiol.">
        <title>The Global Catalogue of Microorganisms (GCM) 10K type strain sequencing project: providing services to taxonomists for standard genome sequencing and annotation.</title>
        <authorList>
            <consortium name="The Broad Institute Genomics Platform"/>
            <consortium name="The Broad Institute Genome Sequencing Center for Infectious Disease"/>
            <person name="Wu L."/>
            <person name="Ma J."/>
        </authorList>
    </citation>
    <scope>NUCLEOTIDE SEQUENCE [LARGE SCALE GENOMIC DNA]</scope>
    <source>
        <strain evidence="3">JCM 17555</strain>
    </source>
</reference>
<dbReference type="CDD" id="cd01948">
    <property type="entry name" value="EAL"/>
    <property type="match status" value="1"/>
</dbReference>
<dbReference type="PANTHER" id="PTHR33121:SF71">
    <property type="entry name" value="OXYGEN SENSOR PROTEIN DOSP"/>
    <property type="match status" value="1"/>
</dbReference>